<name>A0A7S2PPB0_9DINO</name>
<dbReference type="Gene3D" id="2.120.10.80">
    <property type="entry name" value="Kelch-type beta propeller"/>
    <property type="match status" value="1"/>
</dbReference>
<evidence type="ECO:0000313" key="1">
    <source>
        <dbReference type="EMBL" id="CAD9608986.1"/>
    </source>
</evidence>
<reference evidence="1" key="1">
    <citation type="submission" date="2021-01" db="EMBL/GenBank/DDBJ databases">
        <authorList>
            <person name="Corre E."/>
            <person name="Pelletier E."/>
            <person name="Niang G."/>
            <person name="Scheremetjew M."/>
            <person name="Finn R."/>
            <person name="Kale V."/>
            <person name="Holt S."/>
            <person name="Cochrane G."/>
            <person name="Meng A."/>
            <person name="Brown T."/>
            <person name="Cohen L."/>
        </authorList>
    </citation>
    <scope>NUCLEOTIDE SEQUENCE</scope>
    <source>
        <strain evidence="1">RCC3387</strain>
    </source>
</reference>
<sequence>MVAVLSTRTLEWTVAAHHGEVPWKHRADHASAIPSSGAWMYLYSGQHRDEKTGHWFRLKDMWRVALPRAKLEDWHQLGDLNAARSSVPVLVLPSGWLLALGGHFVADDEEIKAKGQEDVAGMIDHHRQKDFKAYNDVLALHVDEPTATTWHVVEEDAPWPARDDCAAAVVGDSVLLFGGGTVYGGGGYLGDVWRLPSASRRYGLKGAAGGRGGDRGSGEL</sequence>
<proteinExistence type="predicted"/>
<dbReference type="AlphaFoldDB" id="A0A7S2PPB0"/>
<accession>A0A7S2PPB0</accession>
<protein>
    <submittedName>
        <fullName evidence="1">Uncharacterized protein</fullName>
    </submittedName>
</protein>
<organism evidence="1">
    <name type="scientific">Zooxanthella nutricula</name>
    <dbReference type="NCBI Taxonomy" id="1333877"/>
    <lineage>
        <taxon>Eukaryota</taxon>
        <taxon>Sar</taxon>
        <taxon>Alveolata</taxon>
        <taxon>Dinophyceae</taxon>
        <taxon>Peridiniales</taxon>
        <taxon>Peridiniales incertae sedis</taxon>
        <taxon>Zooxanthella</taxon>
    </lineage>
</organism>
<dbReference type="SUPFAM" id="SSF117281">
    <property type="entry name" value="Kelch motif"/>
    <property type="match status" value="1"/>
</dbReference>
<dbReference type="EMBL" id="HBGW01063591">
    <property type="protein sequence ID" value="CAD9608986.1"/>
    <property type="molecule type" value="Transcribed_RNA"/>
</dbReference>
<gene>
    <name evidence="1" type="ORF">BRAN1462_LOCUS40563</name>
</gene>
<dbReference type="InterPro" id="IPR015915">
    <property type="entry name" value="Kelch-typ_b-propeller"/>
</dbReference>